<dbReference type="Pfam" id="PF08447">
    <property type="entry name" value="PAS_3"/>
    <property type="match status" value="2"/>
</dbReference>
<evidence type="ECO:0000256" key="8">
    <source>
        <dbReference type="ARBA" id="ARBA00022679"/>
    </source>
</evidence>
<dbReference type="CDD" id="cd00130">
    <property type="entry name" value="PAS"/>
    <property type="match status" value="2"/>
</dbReference>
<evidence type="ECO:0000256" key="17">
    <source>
        <dbReference type="ARBA" id="ARBA00064003"/>
    </source>
</evidence>
<dbReference type="InterPro" id="IPR035965">
    <property type="entry name" value="PAS-like_dom_sf"/>
</dbReference>
<dbReference type="EC" id="2.7.13.3" evidence="4"/>
<dbReference type="PANTHER" id="PTHR45339:SF1">
    <property type="entry name" value="HYBRID SIGNAL TRANSDUCTION HISTIDINE KINASE J"/>
    <property type="match status" value="1"/>
</dbReference>
<feature type="domain" description="Response regulatory" evidence="24">
    <location>
        <begin position="555"/>
        <end position="675"/>
    </location>
</feature>
<dbReference type="SUPFAM" id="SSF55874">
    <property type="entry name" value="ATPase domain of HSP90 chaperone/DNA topoisomerase II/histidine kinase"/>
    <property type="match status" value="1"/>
</dbReference>
<feature type="modified residue" description="4-aspartylphosphate" evidence="21">
    <location>
        <position position="605"/>
    </location>
</feature>
<comment type="subcellular location">
    <subcellularLocation>
        <location evidence="2">Cell membrane</location>
        <topology evidence="2">Multi-pass membrane protein</topology>
    </subcellularLocation>
</comment>
<dbReference type="Pfam" id="PF00512">
    <property type="entry name" value="HisKA"/>
    <property type="match status" value="1"/>
</dbReference>
<dbReference type="InterPro" id="IPR036641">
    <property type="entry name" value="HPT_dom_sf"/>
</dbReference>
<dbReference type="OrthoDB" id="9809348at2"/>
<keyword evidence="6" id="KW-1003">Cell membrane</keyword>
<evidence type="ECO:0000256" key="18">
    <source>
        <dbReference type="ARBA" id="ARBA00068150"/>
    </source>
</evidence>
<dbReference type="PRINTS" id="PR00344">
    <property type="entry name" value="BCTRLSENSOR"/>
</dbReference>
<evidence type="ECO:0000259" key="24">
    <source>
        <dbReference type="PROSITE" id="PS50110"/>
    </source>
</evidence>
<organism evidence="28 29">
    <name type="scientific">Heliomicrobium undosum</name>
    <dbReference type="NCBI Taxonomy" id="121734"/>
    <lineage>
        <taxon>Bacteria</taxon>
        <taxon>Bacillati</taxon>
        <taxon>Bacillota</taxon>
        <taxon>Clostridia</taxon>
        <taxon>Eubacteriales</taxon>
        <taxon>Heliobacteriaceae</taxon>
        <taxon>Heliomicrobium</taxon>
    </lineage>
</organism>
<evidence type="ECO:0000256" key="19">
    <source>
        <dbReference type="ARBA" id="ARBA00074306"/>
    </source>
</evidence>
<dbReference type="SMART" id="SM00091">
    <property type="entry name" value="PAS"/>
    <property type="match status" value="2"/>
</dbReference>
<feature type="coiled-coil region" evidence="22">
    <location>
        <begin position="257"/>
        <end position="287"/>
    </location>
</feature>
<evidence type="ECO:0000259" key="25">
    <source>
        <dbReference type="PROSITE" id="PS50112"/>
    </source>
</evidence>
<evidence type="ECO:0000256" key="12">
    <source>
        <dbReference type="ARBA" id="ARBA00022840"/>
    </source>
</evidence>
<evidence type="ECO:0000256" key="22">
    <source>
        <dbReference type="SAM" id="Coils"/>
    </source>
</evidence>
<dbReference type="RefSeq" id="WP_161259198.1">
    <property type="nucleotide sequence ID" value="NZ_WXEY01000017.1"/>
</dbReference>
<feature type="domain" description="PAC" evidence="26">
    <location>
        <begin position="221"/>
        <end position="273"/>
    </location>
</feature>
<dbReference type="PANTHER" id="PTHR45339">
    <property type="entry name" value="HYBRID SIGNAL TRANSDUCTION HISTIDINE KINASE J"/>
    <property type="match status" value="1"/>
</dbReference>
<dbReference type="InterPro" id="IPR004358">
    <property type="entry name" value="Sig_transdc_His_kin-like_C"/>
</dbReference>
<dbReference type="GO" id="GO:0005886">
    <property type="term" value="C:plasma membrane"/>
    <property type="evidence" value="ECO:0007669"/>
    <property type="project" value="UniProtKB-SubCell"/>
</dbReference>
<dbReference type="Gene3D" id="3.30.450.20">
    <property type="entry name" value="PAS domain"/>
    <property type="match status" value="2"/>
</dbReference>
<evidence type="ECO:0000313" key="28">
    <source>
        <dbReference type="EMBL" id="MZP30671.1"/>
    </source>
</evidence>
<dbReference type="SMART" id="SM00073">
    <property type="entry name" value="HPT"/>
    <property type="match status" value="1"/>
</dbReference>
<dbReference type="InterPro" id="IPR003594">
    <property type="entry name" value="HATPase_dom"/>
</dbReference>
<dbReference type="InterPro" id="IPR001789">
    <property type="entry name" value="Sig_transdc_resp-reg_receiver"/>
</dbReference>
<gene>
    <name evidence="28" type="ORF">GTO91_13210</name>
</gene>
<dbReference type="SMART" id="SM00448">
    <property type="entry name" value="REC"/>
    <property type="match status" value="1"/>
</dbReference>
<proteinExistence type="inferred from homology"/>
<reference evidence="28 29" key="1">
    <citation type="submission" date="2020-01" db="EMBL/GenBank/DDBJ databases">
        <title>Whole-genome sequence of Heliobacterium undosum DSM 13378.</title>
        <authorList>
            <person name="Kyndt J.A."/>
            <person name="Meyer T.E."/>
        </authorList>
    </citation>
    <scope>NUCLEOTIDE SEQUENCE [LARGE SCALE GENOMIC DNA]</scope>
    <source>
        <strain evidence="28 29">DSM 13378</strain>
    </source>
</reference>
<dbReference type="InterPro" id="IPR005467">
    <property type="entry name" value="His_kinase_dom"/>
</dbReference>
<comment type="similarity">
    <text evidence="3">In the N-terminal section; belongs to the phytochrome family.</text>
</comment>
<feature type="coiled-coil region" evidence="22">
    <location>
        <begin position="137"/>
        <end position="164"/>
    </location>
</feature>
<feature type="domain" description="HPt" evidence="27">
    <location>
        <begin position="699"/>
        <end position="797"/>
    </location>
</feature>
<evidence type="ECO:0000256" key="2">
    <source>
        <dbReference type="ARBA" id="ARBA00004651"/>
    </source>
</evidence>
<dbReference type="SMART" id="SM00387">
    <property type="entry name" value="HATPase_c"/>
    <property type="match status" value="1"/>
</dbReference>
<dbReference type="PROSITE" id="PS50112">
    <property type="entry name" value="PAS"/>
    <property type="match status" value="1"/>
</dbReference>
<dbReference type="GO" id="GO:0005524">
    <property type="term" value="F:ATP binding"/>
    <property type="evidence" value="ECO:0007669"/>
    <property type="project" value="UniProtKB-KW"/>
</dbReference>
<keyword evidence="22" id="KW-0175">Coiled coil</keyword>
<dbReference type="Gene3D" id="1.10.287.130">
    <property type="match status" value="1"/>
</dbReference>
<dbReference type="InterPro" id="IPR000700">
    <property type="entry name" value="PAS-assoc_C"/>
</dbReference>
<evidence type="ECO:0000256" key="11">
    <source>
        <dbReference type="ARBA" id="ARBA00022777"/>
    </source>
</evidence>
<dbReference type="PROSITE" id="PS50894">
    <property type="entry name" value="HPT"/>
    <property type="match status" value="1"/>
</dbReference>
<evidence type="ECO:0000256" key="10">
    <source>
        <dbReference type="ARBA" id="ARBA00022741"/>
    </source>
</evidence>
<evidence type="ECO:0000256" key="4">
    <source>
        <dbReference type="ARBA" id="ARBA00012438"/>
    </source>
</evidence>
<keyword evidence="8" id="KW-0808">Transferase</keyword>
<dbReference type="SUPFAM" id="SSF52172">
    <property type="entry name" value="CheY-like"/>
    <property type="match status" value="1"/>
</dbReference>
<evidence type="ECO:0000256" key="5">
    <source>
        <dbReference type="ARBA" id="ARBA00018672"/>
    </source>
</evidence>
<dbReference type="CDD" id="cd17546">
    <property type="entry name" value="REC_hyHK_CKI1_RcsC-like"/>
    <property type="match status" value="1"/>
</dbReference>
<dbReference type="SUPFAM" id="SSF55785">
    <property type="entry name" value="PYP-like sensor domain (PAS domain)"/>
    <property type="match status" value="2"/>
</dbReference>
<comment type="catalytic activity">
    <reaction evidence="1">
        <text>ATP + protein L-histidine = ADP + protein N-phospho-L-histidine.</text>
        <dbReference type="EC" id="2.7.13.3"/>
    </reaction>
</comment>
<dbReference type="PROSITE" id="PS50109">
    <property type="entry name" value="HIS_KIN"/>
    <property type="match status" value="1"/>
</dbReference>
<evidence type="ECO:0000256" key="3">
    <source>
        <dbReference type="ARBA" id="ARBA00006402"/>
    </source>
</evidence>
<dbReference type="CDD" id="cd00082">
    <property type="entry name" value="HisKA"/>
    <property type="match status" value="1"/>
</dbReference>
<dbReference type="EMBL" id="WXEY01000017">
    <property type="protein sequence ID" value="MZP30671.1"/>
    <property type="molecule type" value="Genomic_DNA"/>
</dbReference>
<evidence type="ECO:0000256" key="1">
    <source>
        <dbReference type="ARBA" id="ARBA00000085"/>
    </source>
</evidence>
<dbReference type="PROSITE" id="PS50113">
    <property type="entry name" value="PAC"/>
    <property type="match status" value="2"/>
</dbReference>
<comment type="subunit">
    <text evidence="17">At low DSF concentrations, interacts with RpfF.</text>
</comment>
<keyword evidence="14" id="KW-0902">Two-component regulatory system</keyword>
<dbReference type="PROSITE" id="PS50110">
    <property type="entry name" value="RESPONSE_REGULATORY"/>
    <property type="match status" value="1"/>
</dbReference>
<evidence type="ECO:0000313" key="29">
    <source>
        <dbReference type="Proteomes" id="UP000463470"/>
    </source>
</evidence>
<dbReference type="InterPro" id="IPR008207">
    <property type="entry name" value="Sig_transdc_His_kin_Hpt_dom"/>
</dbReference>
<keyword evidence="9" id="KW-0812">Transmembrane</keyword>
<sequence length="802" mass="91090">MENRDNQAELARRLRESEEAREQLWNTFIQLDHVFWSFDLLENRLLQITPNSEQILGRPPQAFFETPDLWMEMIHPDDRPLFASIFPDFRRGLPLDKTCRILLPNGELRWIHKRAAPVQRDGRFIRVDGLTTDITREKAMEKKLRESEENLRQLAENLRQVVWLRTPQQMLYINPAYEAVWGRSRDVIYANPNEFVQSIHPDDRPRILQVLSGSFRQTGVFDEEYRILRPDGSFRWIWARSFPVFDDQGRIARTAGIAEDTTERRQAIEALQEAKELAVQADRAKSEFLAVMSHEIRTPMNSILGLTELLLDTPLDETQRDYAVTLRSSAEILLSILNDILDISKIEAGRMNLEILDFNLAQSIEELVKMLAPRAKEKGLCFSVALDARLRRLVRGDPLRLQQVLFNLIGNAIKFTDQGSVRFEVTVEQETASALSVRFCVFDSGIGIDAATLSTLFTPFSQADLSTTRRFGGTGLGLSISKRLVELMGGHIGVKSQLGKGSTFWFVLSLEPSPPALSETAACASVDRIAPMDTETAVPTAEPEPPKPPSLPNLPILLAEDNETNQKLMRLLLHKLGLTDIDIVNDGHQAVAAALSRHYRLILMDFRMPGMDGLEATRRIRNWESAHAKQAVPIIALTANALGGDRERCLAAGMNDYLSKPVHFRQLRRLLERYLTERQTDVSCHEILDNVRQLCGCLDQEELLLLFRTFLQDIPPRLAALKAAREQGDWEALRFHAHYIKSGSGNLGARRLMQVCAELEQLAKKERLDGALLEKTGEWIHLAEREFASLRKSLQKAFSIDT</sequence>
<dbReference type="CDD" id="cd16922">
    <property type="entry name" value="HATPase_EvgS-ArcB-TorS-like"/>
    <property type="match status" value="1"/>
</dbReference>
<dbReference type="SMART" id="SM00388">
    <property type="entry name" value="HisKA"/>
    <property type="match status" value="1"/>
</dbReference>
<dbReference type="Pfam" id="PF01627">
    <property type="entry name" value="Hpt"/>
    <property type="match status" value="1"/>
</dbReference>
<dbReference type="NCBIfam" id="TIGR00229">
    <property type="entry name" value="sensory_box"/>
    <property type="match status" value="1"/>
</dbReference>
<evidence type="ECO:0000259" key="26">
    <source>
        <dbReference type="PROSITE" id="PS50113"/>
    </source>
</evidence>
<dbReference type="FunFam" id="1.10.287.130:FF:000002">
    <property type="entry name" value="Two-component osmosensing histidine kinase"/>
    <property type="match status" value="1"/>
</dbReference>
<evidence type="ECO:0000259" key="27">
    <source>
        <dbReference type="PROSITE" id="PS50894"/>
    </source>
</evidence>
<name>A0A845LCP0_9FIRM</name>
<accession>A0A845LCP0</accession>
<evidence type="ECO:0000256" key="7">
    <source>
        <dbReference type="ARBA" id="ARBA00022553"/>
    </source>
</evidence>
<dbReference type="Gene3D" id="3.30.565.10">
    <property type="entry name" value="Histidine kinase-like ATPase, C-terminal domain"/>
    <property type="match status" value="1"/>
</dbReference>
<keyword evidence="7 21" id="KW-0597">Phosphoprotein</keyword>
<comment type="caution">
    <text evidence="28">The sequence shown here is derived from an EMBL/GenBank/DDBJ whole genome shotgun (WGS) entry which is preliminary data.</text>
</comment>
<dbReference type="SUPFAM" id="SSF47384">
    <property type="entry name" value="Homodimeric domain of signal transducing histidine kinase"/>
    <property type="match status" value="1"/>
</dbReference>
<dbReference type="InterPro" id="IPR011006">
    <property type="entry name" value="CheY-like_superfamily"/>
</dbReference>
<dbReference type="Proteomes" id="UP000463470">
    <property type="component" value="Unassembled WGS sequence"/>
</dbReference>
<keyword evidence="10" id="KW-0547">Nucleotide-binding</keyword>
<dbReference type="Pfam" id="PF00072">
    <property type="entry name" value="Response_reg"/>
    <property type="match status" value="1"/>
</dbReference>
<dbReference type="InterPro" id="IPR000014">
    <property type="entry name" value="PAS"/>
</dbReference>
<evidence type="ECO:0000256" key="21">
    <source>
        <dbReference type="PROSITE-ProRule" id="PRU00169"/>
    </source>
</evidence>
<evidence type="ECO:0000256" key="20">
    <source>
        <dbReference type="PROSITE-ProRule" id="PRU00110"/>
    </source>
</evidence>
<dbReference type="InterPro" id="IPR003661">
    <property type="entry name" value="HisK_dim/P_dom"/>
</dbReference>
<feature type="domain" description="Histidine kinase" evidence="23">
    <location>
        <begin position="291"/>
        <end position="512"/>
    </location>
</feature>
<evidence type="ECO:0000256" key="13">
    <source>
        <dbReference type="ARBA" id="ARBA00022989"/>
    </source>
</evidence>
<dbReference type="InterPro" id="IPR001610">
    <property type="entry name" value="PAC"/>
</dbReference>
<dbReference type="InterPro" id="IPR036097">
    <property type="entry name" value="HisK_dim/P_sf"/>
</dbReference>
<dbReference type="Gene3D" id="1.20.120.160">
    <property type="entry name" value="HPT domain"/>
    <property type="match status" value="1"/>
</dbReference>
<evidence type="ECO:0000256" key="14">
    <source>
        <dbReference type="ARBA" id="ARBA00023012"/>
    </source>
</evidence>
<dbReference type="InterPro" id="IPR036890">
    <property type="entry name" value="HATPase_C_sf"/>
</dbReference>
<evidence type="ECO:0000256" key="15">
    <source>
        <dbReference type="ARBA" id="ARBA00023136"/>
    </source>
</evidence>
<evidence type="ECO:0000256" key="6">
    <source>
        <dbReference type="ARBA" id="ARBA00022475"/>
    </source>
</evidence>
<comment type="function">
    <text evidence="16">May play the central regulatory role in sporulation. It may be an element of the effector pathway responsible for the activation of sporulation genes in response to nutritional stress. Spo0A may act in concert with spo0H (a sigma factor) to control the expression of some genes that are critical to the sporulation process.</text>
</comment>
<feature type="domain" description="PAC" evidence="26">
    <location>
        <begin position="95"/>
        <end position="146"/>
    </location>
</feature>
<dbReference type="SUPFAM" id="SSF47226">
    <property type="entry name" value="Histidine-containing phosphotransfer domain, HPT domain"/>
    <property type="match status" value="1"/>
</dbReference>
<dbReference type="AlphaFoldDB" id="A0A845LCP0"/>
<evidence type="ECO:0000256" key="9">
    <source>
        <dbReference type="ARBA" id="ARBA00022692"/>
    </source>
</evidence>
<dbReference type="GO" id="GO:0000155">
    <property type="term" value="F:phosphorelay sensor kinase activity"/>
    <property type="evidence" value="ECO:0007669"/>
    <property type="project" value="InterPro"/>
</dbReference>
<dbReference type="InterPro" id="IPR013655">
    <property type="entry name" value="PAS_fold_3"/>
</dbReference>
<feature type="modified residue" description="Phosphohistidine" evidence="20">
    <location>
        <position position="738"/>
    </location>
</feature>
<keyword evidence="13" id="KW-1133">Transmembrane helix</keyword>
<evidence type="ECO:0000259" key="23">
    <source>
        <dbReference type="PROSITE" id="PS50109"/>
    </source>
</evidence>
<dbReference type="Gene3D" id="3.40.50.2300">
    <property type="match status" value="1"/>
</dbReference>
<dbReference type="Pfam" id="PF02518">
    <property type="entry name" value="HATPase_c"/>
    <property type="match status" value="1"/>
</dbReference>
<keyword evidence="11" id="KW-0418">Kinase</keyword>
<evidence type="ECO:0000256" key="16">
    <source>
        <dbReference type="ARBA" id="ARBA00024867"/>
    </source>
</evidence>
<feature type="domain" description="PAS" evidence="25">
    <location>
        <begin position="147"/>
        <end position="218"/>
    </location>
</feature>
<keyword evidence="15" id="KW-0472">Membrane</keyword>
<keyword evidence="12" id="KW-0067">ATP-binding</keyword>
<dbReference type="FunFam" id="3.30.565.10:FF:000010">
    <property type="entry name" value="Sensor histidine kinase RcsC"/>
    <property type="match status" value="1"/>
</dbReference>
<keyword evidence="29" id="KW-1185">Reference proteome</keyword>
<protein>
    <recommendedName>
        <fullName evidence="19">Circadian input-output histidine kinase CikA</fullName>
        <ecNumber evidence="4">2.7.13.3</ecNumber>
    </recommendedName>
    <alternativeName>
        <fullName evidence="18">Sensory/regulatory protein RpfC</fullName>
    </alternativeName>
    <alternativeName>
        <fullName evidence="5">Stage 0 sporulation protein A homolog</fullName>
    </alternativeName>
</protein>
<dbReference type="SMART" id="SM00086">
    <property type="entry name" value="PAC"/>
    <property type="match status" value="2"/>
</dbReference>